<sequence>MEALPTEAKETYNLFASKPVLENMLRKPNWAQNRTAVETVFHSKQDAMNFMSLLAKLTNLSFYQMPKRDDSIELWISRDQGSFVQLELFRGYFIRFTCSIGSNVTVNLSDPIIGAILERAERNETIWASIGFLRYYCENLRQRVGLLSSDDWCIYALTSDLVSKTVVNELREDKHFKKIQSWLSTVALEAEASIALDLSTKLMSVAVGELAVSSFPKTALKTWNRRQVKMMDSSTSEQIWGAYFASKKRYNKKLLEKNELVKDPMAKNVWKTLTYSHQKLQRADNQQIDESESSPSVHPIQCPRCDLFFPRVASLQEHLIDAHQQISDPGFRVACVRCGKSLSTAEQLETHRENCQPGSARFNFSTGPPKRGRKPLASTGGLKYRCEHCEREFDSAPLFLTHHHRTHDDCSNESRCSKVIDRRFVCRKEPCGYMRFSSWEDLQFHFLSMHYRPPTEPVITIAKPPETPVTLVSLKAGESLKRTHEEI</sequence>
<evidence type="ECO:0000256" key="7">
    <source>
        <dbReference type="PROSITE-ProRule" id="PRU00042"/>
    </source>
</evidence>
<evidence type="ECO:0000256" key="6">
    <source>
        <dbReference type="ARBA" id="ARBA00023242"/>
    </source>
</evidence>
<evidence type="ECO:0000313" key="9">
    <source>
        <dbReference type="Proteomes" id="UP000887575"/>
    </source>
</evidence>
<dbReference type="WBParaSite" id="MBELARI_LOCUS17663">
    <property type="protein sequence ID" value="MBELARI_LOCUS17663"/>
    <property type="gene ID" value="MBELARI_LOCUS17663"/>
</dbReference>
<dbReference type="PANTHER" id="PTHR24406">
    <property type="entry name" value="TRANSCRIPTIONAL REPRESSOR CTCFL-RELATED"/>
    <property type="match status" value="1"/>
</dbReference>
<comment type="subcellular location">
    <subcellularLocation>
        <location evidence="1">Nucleus</location>
    </subcellularLocation>
</comment>
<dbReference type="PROSITE" id="PS00028">
    <property type="entry name" value="ZINC_FINGER_C2H2_1"/>
    <property type="match status" value="2"/>
</dbReference>
<keyword evidence="6" id="KW-0539">Nucleus</keyword>
<organism evidence="9 10">
    <name type="scientific">Mesorhabditis belari</name>
    <dbReference type="NCBI Taxonomy" id="2138241"/>
    <lineage>
        <taxon>Eukaryota</taxon>
        <taxon>Metazoa</taxon>
        <taxon>Ecdysozoa</taxon>
        <taxon>Nematoda</taxon>
        <taxon>Chromadorea</taxon>
        <taxon>Rhabditida</taxon>
        <taxon>Rhabditina</taxon>
        <taxon>Rhabditomorpha</taxon>
        <taxon>Rhabditoidea</taxon>
        <taxon>Rhabditidae</taxon>
        <taxon>Mesorhabditinae</taxon>
        <taxon>Mesorhabditis</taxon>
    </lineage>
</organism>
<dbReference type="Proteomes" id="UP000887575">
    <property type="component" value="Unassembled WGS sequence"/>
</dbReference>
<proteinExistence type="predicted"/>
<dbReference type="InterPro" id="IPR013087">
    <property type="entry name" value="Znf_C2H2_type"/>
</dbReference>
<dbReference type="AlphaFoldDB" id="A0AAF3EU15"/>
<protein>
    <submittedName>
        <fullName evidence="10">C2H2-type domain-containing protein</fullName>
    </submittedName>
</protein>
<dbReference type="InterPro" id="IPR050888">
    <property type="entry name" value="ZnF_C2H2-type_TF"/>
</dbReference>
<evidence type="ECO:0000256" key="1">
    <source>
        <dbReference type="ARBA" id="ARBA00004123"/>
    </source>
</evidence>
<reference evidence="10" key="1">
    <citation type="submission" date="2024-02" db="UniProtKB">
        <authorList>
            <consortium name="WormBaseParasite"/>
        </authorList>
    </citation>
    <scope>IDENTIFICATION</scope>
</reference>
<keyword evidence="2" id="KW-0479">Metal-binding</keyword>
<evidence type="ECO:0000256" key="5">
    <source>
        <dbReference type="ARBA" id="ARBA00022833"/>
    </source>
</evidence>
<feature type="domain" description="C2H2-type" evidence="8">
    <location>
        <begin position="384"/>
        <end position="407"/>
    </location>
</feature>
<evidence type="ECO:0000256" key="2">
    <source>
        <dbReference type="ARBA" id="ARBA00022723"/>
    </source>
</evidence>
<keyword evidence="5" id="KW-0862">Zinc</keyword>
<evidence type="ECO:0000256" key="3">
    <source>
        <dbReference type="ARBA" id="ARBA00022737"/>
    </source>
</evidence>
<dbReference type="SMART" id="SM00355">
    <property type="entry name" value="ZnF_C2H2"/>
    <property type="match status" value="4"/>
</dbReference>
<evidence type="ECO:0000259" key="8">
    <source>
        <dbReference type="PROSITE" id="PS50157"/>
    </source>
</evidence>
<dbReference type="GO" id="GO:0008270">
    <property type="term" value="F:zinc ion binding"/>
    <property type="evidence" value="ECO:0007669"/>
    <property type="project" value="UniProtKB-KW"/>
</dbReference>
<keyword evidence="3" id="KW-0677">Repeat</keyword>
<dbReference type="PROSITE" id="PS50157">
    <property type="entry name" value="ZINC_FINGER_C2H2_2"/>
    <property type="match status" value="1"/>
</dbReference>
<keyword evidence="4 7" id="KW-0863">Zinc-finger</keyword>
<dbReference type="GO" id="GO:0005634">
    <property type="term" value="C:nucleus"/>
    <property type="evidence" value="ECO:0007669"/>
    <property type="project" value="UniProtKB-SubCell"/>
</dbReference>
<evidence type="ECO:0000313" key="10">
    <source>
        <dbReference type="WBParaSite" id="MBELARI_LOCUS17663"/>
    </source>
</evidence>
<keyword evidence="9" id="KW-1185">Reference proteome</keyword>
<accession>A0AAF3EU15</accession>
<name>A0AAF3EU15_9BILA</name>
<dbReference type="Gene3D" id="3.30.160.60">
    <property type="entry name" value="Classic Zinc Finger"/>
    <property type="match status" value="1"/>
</dbReference>
<evidence type="ECO:0000256" key="4">
    <source>
        <dbReference type="ARBA" id="ARBA00022771"/>
    </source>
</evidence>